<name>A0A388SZK7_9ACTN</name>
<dbReference type="InterPro" id="IPR029046">
    <property type="entry name" value="LolA/LolB/LppX"/>
</dbReference>
<dbReference type="Gene3D" id="2.50.20.20">
    <property type="match status" value="1"/>
</dbReference>
<accession>A0A388SZK7</accession>
<dbReference type="SUPFAM" id="SSF89392">
    <property type="entry name" value="Prokaryotic lipoproteins and lipoprotein localization factors"/>
    <property type="match status" value="1"/>
</dbReference>
<evidence type="ECO:0008006" key="3">
    <source>
        <dbReference type="Google" id="ProtNLM"/>
    </source>
</evidence>
<comment type="caution">
    <text evidence="1">The sequence shown here is derived from an EMBL/GenBank/DDBJ whole genome shotgun (WGS) entry which is preliminary data.</text>
</comment>
<dbReference type="AlphaFoldDB" id="A0A388SZK7"/>
<gene>
    <name evidence="1" type="ORF">SSP531S_35650</name>
</gene>
<proteinExistence type="predicted"/>
<organism evidence="1 2">
    <name type="scientific">Streptomyces spongiicola</name>
    <dbReference type="NCBI Taxonomy" id="1690221"/>
    <lineage>
        <taxon>Bacteria</taxon>
        <taxon>Bacillati</taxon>
        <taxon>Actinomycetota</taxon>
        <taxon>Actinomycetes</taxon>
        <taxon>Kitasatosporales</taxon>
        <taxon>Streptomycetaceae</taxon>
        <taxon>Streptomyces</taxon>
    </lineage>
</organism>
<sequence>MSMSTWKRAGVSLTAVAVVMGAAGCQDGGGDGKKAAGSPQSAAQSQGEIAEAIQAAYKKTSDAKSAKVRMTVTMPAGLEGGGTMEMSGVQGWDPVVMDVTAKGSMLAEGDPDAPSQVRMVMVDDAMYMELGAKQAAELDGKRWMKLDLTAAAEASGDKTLQKQMTGSLENMNQDPARQLALLLGSPKIKHLGAEKVDGVEAQHYKGTLTLEEMLDANKSFDVLSAEERKELVDGVEKAGIKGYDTEVWVNEDQYPVKMVVGIKMPQGTMNMTASYSDYGAAATVQAPPAKDTFDLFEMLKQLEGAGAEGAAGLGG</sequence>
<dbReference type="Proteomes" id="UP000265354">
    <property type="component" value="Unassembled WGS sequence"/>
</dbReference>
<dbReference type="PROSITE" id="PS51257">
    <property type="entry name" value="PROKAR_LIPOPROTEIN"/>
    <property type="match status" value="1"/>
</dbReference>
<evidence type="ECO:0000313" key="1">
    <source>
        <dbReference type="EMBL" id="GBQ02108.1"/>
    </source>
</evidence>
<reference evidence="1 2" key="1">
    <citation type="submission" date="2018-07" db="EMBL/GenBank/DDBJ databases">
        <title>Whole Genome Shotgun Sequence of Streptomyces spongiicola strain 531S.</title>
        <authorList>
            <person name="Dohra H."/>
            <person name="Kodani S."/>
        </authorList>
    </citation>
    <scope>NUCLEOTIDE SEQUENCE [LARGE SCALE GENOMIC DNA]</scope>
    <source>
        <strain evidence="1 2">531S</strain>
    </source>
</reference>
<protein>
    <recommendedName>
        <fullName evidence="3">Lipoprotein</fullName>
    </recommendedName>
</protein>
<dbReference type="EMBL" id="BGZL01000009">
    <property type="protein sequence ID" value="GBQ02108.1"/>
    <property type="molecule type" value="Genomic_DNA"/>
</dbReference>
<evidence type="ECO:0000313" key="2">
    <source>
        <dbReference type="Proteomes" id="UP000265354"/>
    </source>
</evidence>